<reference evidence="1 2" key="1">
    <citation type="submission" date="2018-05" db="EMBL/GenBank/DDBJ databases">
        <title>Genomic Encyclopedia of Type Strains, Phase IV (KMG-IV): sequencing the most valuable type-strain genomes for metagenomic binning, comparative biology and taxonomic classification.</title>
        <authorList>
            <person name="Goeker M."/>
        </authorList>
    </citation>
    <scope>NUCLEOTIDE SEQUENCE [LARGE SCALE GENOMIC DNA]</scope>
    <source>
        <strain evidence="1 2">DSM 23606</strain>
    </source>
</reference>
<proteinExistence type="predicted"/>
<keyword evidence="2" id="KW-1185">Reference proteome</keyword>
<evidence type="ECO:0000313" key="2">
    <source>
        <dbReference type="Proteomes" id="UP000246569"/>
    </source>
</evidence>
<dbReference type="EMBL" id="QGTJ01000003">
    <property type="protein sequence ID" value="PWV63249.1"/>
    <property type="molecule type" value="Genomic_DNA"/>
</dbReference>
<sequence>MLRLPSADAVVRMVSNLVGTKLTIVQQTVDDSALTICGLYSSGDTQNAAACLMDVPFGAYAGAALSMMPSDVASEYVKKGKLEEDILDNCAEVLNVVSRLFASSDAHRVTLATKSFGPDPLPDVAATLLAKGSRLALKLNIERYGAGSIVLVVPA</sequence>
<organism evidence="1 2">
    <name type="scientific">Plasticicumulans acidivorans</name>
    <dbReference type="NCBI Taxonomy" id="886464"/>
    <lineage>
        <taxon>Bacteria</taxon>
        <taxon>Pseudomonadati</taxon>
        <taxon>Pseudomonadota</taxon>
        <taxon>Gammaproteobacteria</taxon>
        <taxon>Candidatus Competibacteraceae</taxon>
        <taxon>Plasticicumulans</taxon>
    </lineage>
</organism>
<dbReference type="OrthoDB" id="6717732at2"/>
<dbReference type="AlphaFoldDB" id="A0A317MWK7"/>
<evidence type="ECO:0000313" key="1">
    <source>
        <dbReference type="EMBL" id="PWV63249.1"/>
    </source>
</evidence>
<dbReference type="Proteomes" id="UP000246569">
    <property type="component" value="Unassembled WGS sequence"/>
</dbReference>
<gene>
    <name evidence="1" type="ORF">C7443_103174</name>
</gene>
<dbReference type="RefSeq" id="WP_146213243.1">
    <property type="nucleotide sequence ID" value="NZ_QGTJ01000003.1"/>
</dbReference>
<protein>
    <recommendedName>
        <fullName evidence="3">Chemotaxis phosphatase CheX-like domain-containing protein</fullName>
    </recommendedName>
</protein>
<comment type="caution">
    <text evidence="1">The sequence shown here is derived from an EMBL/GenBank/DDBJ whole genome shotgun (WGS) entry which is preliminary data.</text>
</comment>
<evidence type="ECO:0008006" key="3">
    <source>
        <dbReference type="Google" id="ProtNLM"/>
    </source>
</evidence>
<name>A0A317MWK7_9GAMM</name>
<accession>A0A317MWK7</accession>